<dbReference type="Proteomes" id="UP000015104">
    <property type="component" value="Unassembled WGS sequence"/>
</dbReference>
<reference evidence="1" key="2">
    <citation type="submission" date="2015-06" db="UniProtKB">
        <authorList>
            <consortium name="EnsemblMetazoa"/>
        </authorList>
    </citation>
    <scope>IDENTIFICATION</scope>
</reference>
<dbReference type="EMBL" id="CAEY01000459">
    <property type="status" value="NOT_ANNOTATED_CDS"/>
    <property type="molecule type" value="Genomic_DNA"/>
</dbReference>
<protein>
    <submittedName>
        <fullName evidence="1">Uncharacterized protein</fullName>
    </submittedName>
</protein>
<organism evidence="1 2">
    <name type="scientific">Tetranychus urticae</name>
    <name type="common">Two-spotted spider mite</name>
    <dbReference type="NCBI Taxonomy" id="32264"/>
    <lineage>
        <taxon>Eukaryota</taxon>
        <taxon>Metazoa</taxon>
        <taxon>Ecdysozoa</taxon>
        <taxon>Arthropoda</taxon>
        <taxon>Chelicerata</taxon>
        <taxon>Arachnida</taxon>
        <taxon>Acari</taxon>
        <taxon>Acariformes</taxon>
        <taxon>Trombidiformes</taxon>
        <taxon>Prostigmata</taxon>
        <taxon>Eleutherengona</taxon>
        <taxon>Raphignathae</taxon>
        <taxon>Tetranychoidea</taxon>
        <taxon>Tetranychidae</taxon>
        <taxon>Tetranychus</taxon>
    </lineage>
</organism>
<dbReference type="AlphaFoldDB" id="T1JSC0"/>
<sequence length="47" mass="5253">MFQLVQLRVLSAHIVLMSPSIYKADYLPIIIQNLTDGHDNQSGKGNI</sequence>
<reference evidence="2" key="1">
    <citation type="submission" date="2011-08" db="EMBL/GenBank/DDBJ databases">
        <authorList>
            <person name="Rombauts S."/>
        </authorList>
    </citation>
    <scope>NUCLEOTIDE SEQUENCE</scope>
    <source>
        <strain evidence="2">London</strain>
    </source>
</reference>
<keyword evidence="2" id="KW-1185">Reference proteome</keyword>
<evidence type="ECO:0000313" key="1">
    <source>
        <dbReference type="EnsemblMetazoa" id="tetur01g09980.1"/>
    </source>
</evidence>
<proteinExistence type="predicted"/>
<dbReference type="HOGENOM" id="CLU_3175990_0_0_1"/>
<evidence type="ECO:0000313" key="2">
    <source>
        <dbReference type="Proteomes" id="UP000015104"/>
    </source>
</evidence>
<dbReference type="EnsemblMetazoa" id="tetur01g09980.1">
    <property type="protein sequence ID" value="tetur01g09980.1"/>
    <property type="gene ID" value="tetur01g09980"/>
</dbReference>
<name>T1JSC0_TETUR</name>
<accession>T1JSC0</accession>